<feature type="transmembrane region" description="Helical" evidence="1">
    <location>
        <begin position="64"/>
        <end position="86"/>
    </location>
</feature>
<feature type="non-terminal residue" evidence="2">
    <location>
        <position position="1"/>
    </location>
</feature>
<name>A0A151K1A2_9HYME</name>
<organism evidence="2 3">
    <name type="scientific">Trachymyrmex septentrionalis</name>
    <dbReference type="NCBI Taxonomy" id="34720"/>
    <lineage>
        <taxon>Eukaryota</taxon>
        <taxon>Metazoa</taxon>
        <taxon>Ecdysozoa</taxon>
        <taxon>Arthropoda</taxon>
        <taxon>Hexapoda</taxon>
        <taxon>Insecta</taxon>
        <taxon>Pterygota</taxon>
        <taxon>Neoptera</taxon>
        <taxon>Endopterygota</taxon>
        <taxon>Hymenoptera</taxon>
        <taxon>Apocrita</taxon>
        <taxon>Aculeata</taxon>
        <taxon>Formicoidea</taxon>
        <taxon>Formicidae</taxon>
        <taxon>Myrmicinae</taxon>
        <taxon>Trachymyrmex</taxon>
    </lineage>
</organism>
<keyword evidence="1" id="KW-1133">Transmembrane helix</keyword>
<protein>
    <submittedName>
        <fullName evidence="2">Uncharacterized protein</fullName>
    </submittedName>
</protein>
<dbReference type="AlphaFoldDB" id="A0A151K1A2"/>
<feature type="transmembrane region" description="Helical" evidence="1">
    <location>
        <begin position="21"/>
        <end position="44"/>
    </location>
</feature>
<sequence length="143" mass="16888">SSAVKCDEKLGIVSPKKIRRYTILLTLCSLLYSIIISCLDIYTWNYETKLNRKLDDKGPINYVPLYFMYIVIIMMEVQYAVVVYNVSQRFCRLNKNLENIFNSGKITDQFKKDFGLGAPYSLFYYFMIIYSKLFFKTNKKKAQ</sequence>
<evidence type="ECO:0000256" key="1">
    <source>
        <dbReference type="SAM" id="Phobius"/>
    </source>
</evidence>
<keyword evidence="3" id="KW-1185">Reference proteome</keyword>
<gene>
    <name evidence="2" type="ORF">ALC56_01075</name>
</gene>
<evidence type="ECO:0000313" key="2">
    <source>
        <dbReference type="EMBL" id="KYN44477.1"/>
    </source>
</evidence>
<accession>A0A151K1A2</accession>
<feature type="transmembrane region" description="Helical" evidence="1">
    <location>
        <begin position="114"/>
        <end position="135"/>
    </location>
</feature>
<keyword evidence="1" id="KW-0812">Transmembrane</keyword>
<dbReference type="EMBL" id="KQ981218">
    <property type="protein sequence ID" value="KYN44477.1"/>
    <property type="molecule type" value="Genomic_DNA"/>
</dbReference>
<evidence type="ECO:0000313" key="3">
    <source>
        <dbReference type="Proteomes" id="UP000078541"/>
    </source>
</evidence>
<dbReference type="STRING" id="34720.A0A151K1A2"/>
<reference evidence="2 3" key="1">
    <citation type="submission" date="2016-03" db="EMBL/GenBank/DDBJ databases">
        <title>Trachymyrmex septentrionalis WGS genome.</title>
        <authorList>
            <person name="Nygaard S."/>
            <person name="Hu H."/>
            <person name="Boomsma J."/>
            <person name="Zhang G."/>
        </authorList>
    </citation>
    <scope>NUCLEOTIDE SEQUENCE [LARGE SCALE GENOMIC DNA]</scope>
    <source>
        <strain evidence="2">Tsep2-gDNA-1</strain>
        <tissue evidence="2">Whole body</tissue>
    </source>
</reference>
<dbReference type="Proteomes" id="UP000078541">
    <property type="component" value="Unassembled WGS sequence"/>
</dbReference>
<keyword evidence="1" id="KW-0472">Membrane</keyword>
<proteinExistence type="predicted"/>